<feature type="domain" description="EamA" evidence="7">
    <location>
        <begin position="9"/>
        <end position="137"/>
    </location>
</feature>
<comment type="subcellular location">
    <subcellularLocation>
        <location evidence="1">Membrane</location>
        <topology evidence="1">Multi-pass membrane protein</topology>
    </subcellularLocation>
</comment>
<keyword evidence="9" id="KW-1185">Reference proteome</keyword>
<name>K2PYR2_9FLAO</name>
<sequence>MDENKLKWVYLLFLSVIWGSSYILIKKGLIGLTPIELGSLRVLFSAIFLFCIGFRSVFQLTLVQWKWVALSSFCGILAPAYLFAFAEKEIDSSIAAILNSLVPLFTILIGFVVFKIRFKGNQLVGVIIGLIGAILLIVQGARINPGQNYYYALFVVLAACLYATNANVIKSKLQDVSVMAMSVGSFVVIVIPALVILIYTGFFDSYTFQEPRVVNSLIYVAILGVVGTGITIIVFNRLIQITSPVFSTSVTYLAPVVGILWGVLDGEKFGLVHLGATGVILLGVYVVNSNRTKKKEIPRPGHLD</sequence>
<evidence type="ECO:0000256" key="2">
    <source>
        <dbReference type="ARBA" id="ARBA00007362"/>
    </source>
</evidence>
<dbReference type="EMBL" id="AMSG01000001">
    <property type="protein sequence ID" value="EKF56599.1"/>
    <property type="molecule type" value="Genomic_DNA"/>
</dbReference>
<feature type="transmembrane region" description="Helical" evidence="6">
    <location>
        <begin position="245"/>
        <end position="264"/>
    </location>
</feature>
<dbReference type="GO" id="GO:0016020">
    <property type="term" value="C:membrane"/>
    <property type="evidence" value="ECO:0007669"/>
    <property type="project" value="UniProtKB-SubCell"/>
</dbReference>
<dbReference type="SUPFAM" id="SSF103481">
    <property type="entry name" value="Multidrug resistance efflux transporter EmrE"/>
    <property type="match status" value="2"/>
</dbReference>
<dbReference type="InterPro" id="IPR050638">
    <property type="entry name" value="AA-Vitamin_Transporters"/>
</dbReference>
<dbReference type="Pfam" id="PF00892">
    <property type="entry name" value="EamA"/>
    <property type="match status" value="2"/>
</dbReference>
<dbReference type="PANTHER" id="PTHR32322">
    <property type="entry name" value="INNER MEMBRANE TRANSPORTER"/>
    <property type="match status" value="1"/>
</dbReference>
<feature type="transmembrane region" description="Helical" evidence="6">
    <location>
        <begin position="92"/>
        <end position="114"/>
    </location>
</feature>
<accession>K2PYR2</accession>
<feature type="transmembrane region" description="Helical" evidence="6">
    <location>
        <begin position="123"/>
        <end position="143"/>
    </location>
</feature>
<keyword evidence="5 6" id="KW-0472">Membrane</keyword>
<dbReference type="InterPro" id="IPR000620">
    <property type="entry name" value="EamA_dom"/>
</dbReference>
<evidence type="ECO:0000256" key="1">
    <source>
        <dbReference type="ARBA" id="ARBA00004141"/>
    </source>
</evidence>
<evidence type="ECO:0000313" key="9">
    <source>
        <dbReference type="Proteomes" id="UP000007364"/>
    </source>
</evidence>
<evidence type="ECO:0000256" key="4">
    <source>
        <dbReference type="ARBA" id="ARBA00022989"/>
    </source>
</evidence>
<dbReference type="eggNOG" id="COG0697">
    <property type="taxonomic scope" value="Bacteria"/>
</dbReference>
<organism evidence="8 9">
    <name type="scientific">Galbibacter marinus</name>
    <dbReference type="NCBI Taxonomy" id="555500"/>
    <lineage>
        <taxon>Bacteria</taxon>
        <taxon>Pseudomonadati</taxon>
        <taxon>Bacteroidota</taxon>
        <taxon>Flavobacteriia</taxon>
        <taxon>Flavobacteriales</taxon>
        <taxon>Flavobacteriaceae</taxon>
        <taxon>Galbibacter</taxon>
    </lineage>
</organism>
<reference evidence="8 9" key="1">
    <citation type="journal article" date="2012" name="J. Bacteriol.">
        <title>Genome Sequence of Galbibacter marinum Type Strain ck-I2-15.</title>
        <authorList>
            <person name="Lai Q."/>
            <person name="Li C."/>
            <person name="Shao Z."/>
        </authorList>
    </citation>
    <scope>NUCLEOTIDE SEQUENCE [LARGE SCALE GENOMIC DNA]</scope>
    <source>
        <strain evidence="9">ck-I2-15</strain>
    </source>
</reference>
<evidence type="ECO:0000313" key="8">
    <source>
        <dbReference type="EMBL" id="EKF56599.1"/>
    </source>
</evidence>
<protein>
    <recommendedName>
        <fullName evidence="7">EamA domain-containing protein</fullName>
    </recommendedName>
</protein>
<feature type="domain" description="EamA" evidence="7">
    <location>
        <begin position="152"/>
        <end position="288"/>
    </location>
</feature>
<evidence type="ECO:0000259" key="7">
    <source>
        <dbReference type="Pfam" id="PF00892"/>
    </source>
</evidence>
<evidence type="ECO:0000256" key="3">
    <source>
        <dbReference type="ARBA" id="ARBA00022692"/>
    </source>
</evidence>
<feature type="transmembrane region" description="Helical" evidence="6">
    <location>
        <begin position="67"/>
        <end position="86"/>
    </location>
</feature>
<evidence type="ECO:0000256" key="5">
    <source>
        <dbReference type="ARBA" id="ARBA00023136"/>
    </source>
</evidence>
<keyword evidence="4 6" id="KW-1133">Transmembrane helix</keyword>
<feature type="transmembrane region" description="Helical" evidence="6">
    <location>
        <begin position="270"/>
        <end position="287"/>
    </location>
</feature>
<gene>
    <name evidence="8" type="ORF">I215_00255</name>
</gene>
<comment type="similarity">
    <text evidence="2">Belongs to the EamA transporter family.</text>
</comment>
<dbReference type="InterPro" id="IPR037185">
    <property type="entry name" value="EmrE-like"/>
</dbReference>
<proteinExistence type="inferred from homology"/>
<dbReference type="OrthoDB" id="1117213at2"/>
<feature type="transmembrane region" description="Helical" evidence="6">
    <location>
        <begin position="7"/>
        <end position="25"/>
    </location>
</feature>
<dbReference type="RefSeq" id="WP_008989929.1">
    <property type="nucleotide sequence ID" value="NZ_AMSG01000001.1"/>
</dbReference>
<comment type="caution">
    <text evidence="8">The sequence shown here is derived from an EMBL/GenBank/DDBJ whole genome shotgun (WGS) entry which is preliminary data.</text>
</comment>
<evidence type="ECO:0000256" key="6">
    <source>
        <dbReference type="SAM" id="Phobius"/>
    </source>
</evidence>
<feature type="transmembrane region" description="Helical" evidence="6">
    <location>
        <begin position="217"/>
        <end position="238"/>
    </location>
</feature>
<feature type="transmembrane region" description="Helical" evidence="6">
    <location>
        <begin position="176"/>
        <end position="202"/>
    </location>
</feature>
<dbReference type="AlphaFoldDB" id="K2PYR2"/>
<feature type="transmembrane region" description="Helical" evidence="6">
    <location>
        <begin position="37"/>
        <end position="55"/>
    </location>
</feature>
<dbReference type="PATRIC" id="fig|555500.3.peg.53"/>
<keyword evidence="3 6" id="KW-0812">Transmembrane</keyword>
<dbReference type="Proteomes" id="UP000007364">
    <property type="component" value="Unassembled WGS sequence"/>
</dbReference>
<feature type="transmembrane region" description="Helical" evidence="6">
    <location>
        <begin position="149"/>
        <end position="169"/>
    </location>
</feature>
<dbReference type="PANTHER" id="PTHR32322:SF2">
    <property type="entry name" value="EAMA DOMAIN-CONTAINING PROTEIN"/>
    <property type="match status" value="1"/>
</dbReference>